<dbReference type="OrthoDB" id="10255963at2759"/>
<dbReference type="AlphaFoldDB" id="A0A8J5XRA7"/>
<dbReference type="Proteomes" id="UP000751190">
    <property type="component" value="Unassembled WGS sequence"/>
</dbReference>
<gene>
    <name evidence="1" type="ORF">KFE25_007492</name>
</gene>
<evidence type="ECO:0000313" key="1">
    <source>
        <dbReference type="EMBL" id="KAG8468974.1"/>
    </source>
</evidence>
<reference evidence="1" key="1">
    <citation type="submission" date="2021-05" db="EMBL/GenBank/DDBJ databases">
        <title>The genome of the haptophyte Pavlova lutheri (Diacronema luteri, Pavlovales) - a model for lipid biosynthesis in eukaryotic algae.</title>
        <authorList>
            <person name="Hulatt C.J."/>
            <person name="Posewitz M.C."/>
        </authorList>
    </citation>
    <scope>NUCLEOTIDE SEQUENCE</scope>
    <source>
        <strain evidence="1">NIVA-4/92</strain>
    </source>
</reference>
<keyword evidence="2" id="KW-1185">Reference proteome</keyword>
<name>A0A8J5XRA7_DIALT</name>
<dbReference type="PANTHER" id="PTHR30615">
    <property type="entry name" value="UNCHARACTERIZED PROTEIN YJBQ-RELATED"/>
    <property type="match status" value="1"/>
</dbReference>
<dbReference type="PANTHER" id="PTHR30615:SF16">
    <property type="entry name" value="SECONDARY THIAMINE-PHOSPHATE SYNTHASE ENZYME"/>
    <property type="match status" value="1"/>
</dbReference>
<comment type="caution">
    <text evidence="1">The sequence shown here is derived from an EMBL/GenBank/DDBJ whole genome shotgun (WGS) entry which is preliminary data.</text>
</comment>
<evidence type="ECO:0000313" key="2">
    <source>
        <dbReference type="Proteomes" id="UP000751190"/>
    </source>
</evidence>
<sequence length="187" mass="20289">MTAVPSAARATQYLYERVAVRTGLGDGVLVPKQEISLHDITPQVEALVQRLGIRDGTVNIVSQHTTTALTINEYETRLLDDVAAFMEKLAPASGSYKHNDLHLRPASDADRARIDRNWMSLGKGTLAEFIAQEPINAHAHLCAMVLGATVTIPVAEGRLCIGQWQSIILVDLDGPRERTVGVQVTGV</sequence>
<dbReference type="InterPro" id="IPR035917">
    <property type="entry name" value="YjbQ-like_sf"/>
</dbReference>
<dbReference type="EMBL" id="JAGTXO010000003">
    <property type="protein sequence ID" value="KAG8468974.1"/>
    <property type="molecule type" value="Genomic_DNA"/>
</dbReference>
<dbReference type="SUPFAM" id="SSF111038">
    <property type="entry name" value="YjbQ-like"/>
    <property type="match status" value="1"/>
</dbReference>
<dbReference type="PIRSF" id="PIRSF004681">
    <property type="entry name" value="UCP004681"/>
    <property type="match status" value="1"/>
</dbReference>
<dbReference type="Pfam" id="PF01894">
    <property type="entry name" value="YjbQ"/>
    <property type="match status" value="1"/>
</dbReference>
<protein>
    <recommendedName>
        <fullName evidence="3">Secondary thiamine-phosphate synthase enzyme</fullName>
    </recommendedName>
</protein>
<dbReference type="InterPro" id="IPR001602">
    <property type="entry name" value="UPF0047_YjbQ-like"/>
</dbReference>
<dbReference type="OMA" id="LDLGPWQ"/>
<evidence type="ECO:0008006" key="3">
    <source>
        <dbReference type="Google" id="ProtNLM"/>
    </source>
</evidence>
<organism evidence="1 2">
    <name type="scientific">Diacronema lutheri</name>
    <name type="common">Unicellular marine alga</name>
    <name type="synonym">Monochrysis lutheri</name>
    <dbReference type="NCBI Taxonomy" id="2081491"/>
    <lineage>
        <taxon>Eukaryota</taxon>
        <taxon>Haptista</taxon>
        <taxon>Haptophyta</taxon>
        <taxon>Pavlovophyceae</taxon>
        <taxon>Pavlovales</taxon>
        <taxon>Pavlovaceae</taxon>
        <taxon>Diacronema</taxon>
    </lineage>
</organism>
<accession>A0A8J5XRA7</accession>
<proteinExistence type="predicted"/>
<dbReference type="Gene3D" id="2.60.120.460">
    <property type="entry name" value="YjbQ-like"/>
    <property type="match status" value="1"/>
</dbReference>